<keyword evidence="5" id="KW-1185">Reference proteome</keyword>
<organism evidence="4 5">
    <name type="scientific">Pandoraea iniqua</name>
    <dbReference type="NCBI Taxonomy" id="2508288"/>
    <lineage>
        <taxon>Bacteria</taxon>
        <taxon>Pseudomonadati</taxon>
        <taxon>Pseudomonadota</taxon>
        <taxon>Betaproteobacteria</taxon>
        <taxon>Burkholderiales</taxon>
        <taxon>Burkholderiaceae</taxon>
        <taxon>Pandoraea</taxon>
    </lineage>
</organism>
<feature type="region of interest" description="Disordered" evidence="1">
    <location>
        <begin position="349"/>
        <end position="378"/>
    </location>
</feature>
<dbReference type="EMBL" id="CABPSI010000003">
    <property type="protein sequence ID" value="VVE21700.1"/>
    <property type="molecule type" value="Genomic_DNA"/>
</dbReference>
<dbReference type="InterPro" id="IPR052698">
    <property type="entry name" value="MoCofactor_Util/Proc"/>
</dbReference>
<accession>A0A5E4WE79</accession>
<evidence type="ECO:0000313" key="4">
    <source>
        <dbReference type="EMBL" id="VVE21700.1"/>
    </source>
</evidence>
<evidence type="ECO:0000259" key="3">
    <source>
        <dbReference type="Pfam" id="PF13478"/>
    </source>
</evidence>
<dbReference type="PANTHER" id="PTHR30388:SF6">
    <property type="entry name" value="XANTHINE DEHYDROGENASE SUBUNIT A-RELATED"/>
    <property type="match status" value="1"/>
</dbReference>
<dbReference type="NCBIfam" id="TIGR02964">
    <property type="entry name" value="xanthine_xdhC"/>
    <property type="match status" value="1"/>
</dbReference>
<evidence type="ECO:0000256" key="1">
    <source>
        <dbReference type="SAM" id="MobiDB-lite"/>
    </source>
</evidence>
<dbReference type="PANTHER" id="PTHR30388">
    <property type="entry name" value="ALDEHYDE OXIDOREDUCTASE MOLYBDENUM COFACTOR ASSEMBLY PROTEIN"/>
    <property type="match status" value="1"/>
</dbReference>
<dbReference type="Proteomes" id="UP000333828">
    <property type="component" value="Unassembled WGS sequence"/>
</dbReference>
<name>A0A5E4WE79_9BURK</name>
<protein>
    <submittedName>
        <fullName evidence="4">Xanthine dehydrogenase accessory protein XdhC</fullName>
    </submittedName>
</protein>
<dbReference type="Pfam" id="PF02625">
    <property type="entry name" value="XdhC_CoxI"/>
    <property type="match status" value="1"/>
</dbReference>
<dbReference type="InterPro" id="IPR027051">
    <property type="entry name" value="XdhC_Rossmann_dom"/>
</dbReference>
<feature type="domain" description="XdhC- CoxI" evidence="2">
    <location>
        <begin position="11"/>
        <end position="71"/>
    </location>
</feature>
<dbReference type="Pfam" id="PF13478">
    <property type="entry name" value="XdhC_C"/>
    <property type="match status" value="1"/>
</dbReference>
<dbReference type="AlphaFoldDB" id="A0A5E4WE79"/>
<dbReference type="Gene3D" id="3.40.50.720">
    <property type="entry name" value="NAD(P)-binding Rossmann-like Domain"/>
    <property type="match status" value="1"/>
</dbReference>
<feature type="domain" description="XdhC Rossmann" evidence="3">
    <location>
        <begin position="194"/>
        <end position="336"/>
    </location>
</feature>
<gene>
    <name evidence="4" type="ORF">PIN31115_03173</name>
</gene>
<sequence length="378" mass="40627">MHRWVDAAHKLLARGEAAVLVTIARVEGSAPREAGTHLLVTREHVWETIGGGHLEWRAMEVARQLLKQYGQQGGRHVERFALGPSLGQCCGGAVTLAFEVLTLSDLAWVSALHKRLSAGESSLRSVAFGAPGANAVASQQQGGPVLLTELDASEPLAHPHTLTRDADDAACAFWQGSDGWLWLSERLAPSDFHIVLFGAGHVGQAIVQVLATLPCRVTWADERHETFPDTVPPNTTVESTDTPESVVAEAPPGAFFLVMTHNHALDQRLCEEIFKRDDFAYFGLIGSMTKRRQFEHRLRDRGVPPERFEQMICPIGVAGITGKAPATIAIAVAAQLLRVREQQMHLSAPAGTTTGTAGNHGSHDGTAATAPERAGTPI</sequence>
<evidence type="ECO:0000259" key="2">
    <source>
        <dbReference type="Pfam" id="PF02625"/>
    </source>
</evidence>
<reference evidence="4 5" key="1">
    <citation type="submission" date="2019-08" db="EMBL/GenBank/DDBJ databases">
        <authorList>
            <person name="Peeters C."/>
        </authorList>
    </citation>
    <scope>NUCLEOTIDE SEQUENCE [LARGE SCALE GENOMIC DNA]</scope>
    <source>
        <strain evidence="4 5">LMG 31115</strain>
    </source>
</reference>
<evidence type="ECO:0000313" key="5">
    <source>
        <dbReference type="Proteomes" id="UP000333828"/>
    </source>
</evidence>
<dbReference type="RefSeq" id="WP_254439568.1">
    <property type="nucleotide sequence ID" value="NZ_CABPSI010000003.1"/>
</dbReference>
<dbReference type="InterPro" id="IPR014308">
    <property type="entry name" value="Xanthine_DH_XdhC"/>
</dbReference>
<dbReference type="InterPro" id="IPR003777">
    <property type="entry name" value="XdhC_CoxI"/>
</dbReference>
<proteinExistence type="predicted"/>